<dbReference type="RefSeq" id="WP_078745881.1">
    <property type="nucleotide sequence ID" value="NZ_FUXG01000016.1"/>
</dbReference>
<dbReference type="Pfam" id="PF00805">
    <property type="entry name" value="Pentapeptide"/>
    <property type="match status" value="1"/>
</dbReference>
<keyword evidence="2" id="KW-1185">Reference proteome</keyword>
<name>A0A1T4REU0_9GAMM</name>
<dbReference type="PANTHER" id="PTHR14136:SF17">
    <property type="entry name" value="BTB_POZ DOMAIN-CONTAINING PROTEIN KCTD9"/>
    <property type="match status" value="1"/>
</dbReference>
<dbReference type="AlphaFoldDB" id="A0A1T4REU0"/>
<reference evidence="1 2" key="1">
    <citation type="submission" date="2017-01" db="EMBL/GenBank/DDBJ databases">
        <title>Genome Sequencing of a Marine Spirillum, Oceanospirillum multiglobuliferum ATCC 33336, from Japan.</title>
        <authorList>
            <person name="Carney J.G."/>
            <person name="Trachtenberg A.M."/>
            <person name="Rheaume B.A."/>
            <person name="Linnane J.D."/>
            <person name="Pitts N.L."/>
            <person name="Mykles D.L."/>
            <person name="Maclea K.S."/>
        </authorList>
    </citation>
    <scope>NUCLEOTIDE SEQUENCE [LARGE SCALE GENOMIC DNA]</scope>
    <source>
        <strain evidence="1 2">ATCC 33336</strain>
    </source>
</reference>
<dbReference type="InterPro" id="IPR016933">
    <property type="entry name" value="UCP029688_pentapep"/>
</dbReference>
<dbReference type="Gene3D" id="2.160.20.80">
    <property type="entry name" value="E3 ubiquitin-protein ligase SopA"/>
    <property type="match status" value="1"/>
</dbReference>
<evidence type="ECO:0000313" key="1">
    <source>
        <dbReference type="EMBL" id="OPX54911.1"/>
    </source>
</evidence>
<accession>A0A1T4REU0</accession>
<dbReference type="SUPFAM" id="SSF141571">
    <property type="entry name" value="Pentapeptide repeat-like"/>
    <property type="match status" value="1"/>
</dbReference>
<dbReference type="STRING" id="64969.SAMN02745127_02318"/>
<proteinExistence type="predicted"/>
<gene>
    <name evidence="1" type="ORF">BTE48_11900</name>
</gene>
<comment type="caution">
    <text evidence="1">The sequence shown here is derived from an EMBL/GenBank/DDBJ whole genome shotgun (WGS) entry which is preliminary data.</text>
</comment>
<dbReference type="EMBL" id="MTSM01000016">
    <property type="protein sequence ID" value="OPX54911.1"/>
    <property type="molecule type" value="Genomic_DNA"/>
</dbReference>
<evidence type="ECO:0000313" key="2">
    <source>
        <dbReference type="Proteomes" id="UP000191418"/>
    </source>
</evidence>
<dbReference type="InterPro" id="IPR001646">
    <property type="entry name" value="5peptide_repeat"/>
</dbReference>
<dbReference type="Proteomes" id="UP000191418">
    <property type="component" value="Unassembled WGS sequence"/>
</dbReference>
<organism evidence="1 2">
    <name type="scientific">Oceanospirillum multiglobuliferum</name>
    <dbReference type="NCBI Taxonomy" id="64969"/>
    <lineage>
        <taxon>Bacteria</taxon>
        <taxon>Pseudomonadati</taxon>
        <taxon>Pseudomonadota</taxon>
        <taxon>Gammaproteobacteria</taxon>
        <taxon>Oceanospirillales</taxon>
        <taxon>Oceanospirillaceae</taxon>
        <taxon>Oceanospirillum</taxon>
    </lineage>
</organism>
<protein>
    <recommendedName>
        <fullName evidence="3">Pentapeptide repeat-containing protein</fullName>
    </recommendedName>
</protein>
<dbReference type="OrthoDB" id="7061297at2"/>
<evidence type="ECO:0008006" key="3">
    <source>
        <dbReference type="Google" id="ProtNLM"/>
    </source>
</evidence>
<sequence length="115" mass="12670">MTAAPKISDNPMYQMLRNEDTETFNRARASGEGCDLRGCDFRGLDLRGLDAHGLDLSNAYFRGSDLRGIDFSHARLEGASIAAANISGCLFPKELSADELLLSLNHGTRMRYDSR</sequence>
<dbReference type="PANTHER" id="PTHR14136">
    <property type="entry name" value="BTB_POZ DOMAIN-CONTAINING PROTEIN KCTD9"/>
    <property type="match status" value="1"/>
</dbReference>
<dbReference type="InterPro" id="IPR051082">
    <property type="entry name" value="Pentapeptide-BTB/POZ_domain"/>
</dbReference>
<dbReference type="PIRSF" id="PIRSF029688">
    <property type="entry name" value="UCP29688_pentapep"/>
    <property type="match status" value="1"/>
</dbReference>